<dbReference type="PANTHER" id="PTHR30314:SF10">
    <property type="entry name" value="TUBULIN-LIKE PROTEIN CETZ"/>
    <property type="match status" value="1"/>
</dbReference>
<dbReference type="InterPro" id="IPR003008">
    <property type="entry name" value="Tubulin_FtsZ_GTPase"/>
</dbReference>
<feature type="binding site" evidence="6">
    <location>
        <position position="144"/>
    </location>
    <ligand>
        <name>GTP</name>
        <dbReference type="ChEBI" id="CHEBI:37565"/>
    </ligand>
</feature>
<feature type="binding site" evidence="6">
    <location>
        <position position="171"/>
    </location>
    <ligand>
        <name>GTP</name>
        <dbReference type="ChEBI" id="CHEBI:37565"/>
    </ligand>
</feature>
<keyword evidence="4 6" id="KW-0133">Cell shape</keyword>
<dbReference type="AlphaFoldDB" id="A0ABD5XU33"/>
<evidence type="ECO:0000256" key="5">
    <source>
        <dbReference type="ARBA" id="ARBA00023134"/>
    </source>
</evidence>
<dbReference type="Pfam" id="PF00091">
    <property type="entry name" value="Tubulin"/>
    <property type="match status" value="1"/>
</dbReference>
<comment type="similarity">
    <text evidence="1 6">Belongs to the CetZ family.</text>
</comment>
<dbReference type="PANTHER" id="PTHR30314">
    <property type="entry name" value="CELL DIVISION PROTEIN FTSZ-RELATED"/>
    <property type="match status" value="1"/>
</dbReference>
<feature type="binding site" evidence="6">
    <location>
        <position position="189"/>
    </location>
    <ligand>
        <name>GTP</name>
        <dbReference type="ChEBI" id="CHEBI:37565"/>
    </ligand>
</feature>
<dbReference type="InterPro" id="IPR048737">
    <property type="entry name" value="CetZ_C"/>
</dbReference>
<protein>
    <recommendedName>
        <fullName evidence="6">Tubulin-like protein CetZ</fullName>
    </recommendedName>
</protein>
<keyword evidence="5 6" id="KW-0342">GTP-binding</keyword>
<evidence type="ECO:0000313" key="9">
    <source>
        <dbReference type="Proteomes" id="UP001596432"/>
    </source>
</evidence>
<keyword evidence="9" id="KW-1185">Reference proteome</keyword>
<feature type="domain" description="Tubulin/FtsZ GTPase" evidence="7">
    <location>
        <begin position="2"/>
        <end position="207"/>
    </location>
</feature>
<dbReference type="SMART" id="SM00864">
    <property type="entry name" value="Tubulin"/>
    <property type="match status" value="1"/>
</dbReference>
<sequence>MNLAVIGFGNAGGKVVDKLLAFEEDTGRSLWRFALAVNSAEIDLAKLDHVPRDNRILIGQTDQRVKGRGAGADPEVGADIARRDHQEIERAMDGVPIHDIDGFLVVAGLGGGTGSGGAPVIAETLHDRYAEPVYGLGILPSADEGGRAAFNAARSLTSFTEATENLICFDNDTWRQHGDSVEMGYERTNEEIARRVVTLLAAGELDGSQISEAAMDSSDVKRTLATGGVSSIAFASSEVESRTREQRGLINRFTNGHEESGPDENDLTMKIHGLVRKAVTSRLTVPAEIDSAERSLIVVSGPPSEFSQKGLRRAREWLERETDSVEVLAGDDPREGADRLSVAVLLSNVTRVDRIDALQDQAVDAKSNIQQQADTREDEINDLITDDAGELDPI</sequence>
<gene>
    <name evidence="6" type="primary">cetZ</name>
    <name evidence="8" type="ORF">ACFQMA_02190</name>
</gene>
<dbReference type="InterPro" id="IPR017975">
    <property type="entry name" value="Tubulin_CS"/>
</dbReference>
<dbReference type="GO" id="GO:0005525">
    <property type="term" value="F:GTP binding"/>
    <property type="evidence" value="ECO:0007669"/>
    <property type="project" value="UniProtKB-UniRule"/>
</dbReference>
<dbReference type="InterPro" id="IPR037103">
    <property type="entry name" value="Tubulin/FtsZ-like_C"/>
</dbReference>
<comment type="function">
    <text evidence="6">Involved in cell shape control.</text>
</comment>
<dbReference type="PROSITE" id="PS00227">
    <property type="entry name" value="TUBULIN"/>
    <property type="match status" value="1"/>
</dbReference>
<keyword evidence="2 6" id="KW-0963">Cytoplasm</keyword>
<dbReference type="Pfam" id="PF21011">
    <property type="entry name" value="CetZ_C"/>
    <property type="match status" value="1"/>
</dbReference>
<dbReference type="InterPro" id="IPR045061">
    <property type="entry name" value="FtsZ/CetZ"/>
</dbReference>
<evidence type="ECO:0000256" key="2">
    <source>
        <dbReference type="ARBA" id="ARBA00022490"/>
    </source>
</evidence>
<evidence type="ECO:0000259" key="7">
    <source>
        <dbReference type="SMART" id="SM00864"/>
    </source>
</evidence>
<evidence type="ECO:0000256" key="4">
    <source>
        <dbReference type="ARBA" id="ARBA00022960"/>
    </source>
</evidence>
<dbReference type="GO" id="GO:0005737">
    <property type="term" value="C:cytoplasm"/>
    <property type="evidence" value="ECO:0007669"/>
    <property type="project" value="UniProtKB-SubCell"/>
</dbReference>
<dbReference type="GeneID" id="78818885"/>
<dbReference type="InterPro" id="IPR036525">
    <property type="entry name" value="Tubulin/FtsZ_GTPase_sf"/>
</dbReference>
<evidence type="ECO:0000256" key="1">
    <source>
        <dbReference type="ARBA" id="ARBA00006877"/>
    </source>
</evidence>
<accession>A0ABD5XU33</accession>
<evidence type="ECO:0000313" key="8">
    <source>
        <dbReference type="EMBL" id="MFC7138644.1"/>
    </source>
</evidence>
<comment type="caution">
    <text evidence="8">The sequence shown here is derived from an EMBL/GenBank/DDBJ whole genome shotgun (WGS) entry which is preliminary data.</text>
</comment>
<dbReference type="RefSeq" id="WP_274324260.1">
    <property type="nucleotide sequence ID" value="NZ_CP118158.1"/>
</dbReference>
<dbReference type="EMBL" id="JBHTAS010000001">
    <property type="protein sequence ID" value="MFC7138644.1"/>
    <property type="molecule type" value="Genomic_DNA"/>
</dbReference>
<dbReference type="PRINTS" id="PR00423">
    <property type="entry name" value="CELLDVISFTSZ"/>
</dbReference>
<dbReference type="InterPro" id="IPR032907">
    <property type="entry name" value="CetZ"/>
</dbReference>
<comment type="subcellular location">
    <subcellularLocation>
        <location evidence="6">Cytoplasm</location>
    </subcellularLocation>
</comment>
<dbReference type="Gene3D" id="3.30.1330.20">
    <property type="entry name" value="Tubulin/FtsZ, C-terminal domain"/>
    <property type="match status" value="1"/>
</dbReference>
<dbReference type="GO" id="GO:0008360">
    <property type="term" value="P:regulation of cell shape"/>
    <property type="evidence" value="ECO:0007669"/>
    <property type="project" value="UniProtKB-UniRule"/>
</dbReference>
<organism evidence="8 9">
    <name type="scientific">Halosimplex aquaticum</name>
    <dbReference type="NCBI Taxonomy" id="3026162"/>
    <lineage>
        <taxon>Archaea</taxon>
        <taxon>Methanobacteriati</taxon>
        <taxon>Methanobacteriota</taxon>
        <taxon>Stenosarchaea group</taxon>
        <taxon>Halobacteria</taxon>
        <taxon>Halobacteriales</taxon>
        <taxon>Haloarculaceae</taxon>
        <taxon>Halosimplex</taxon>
    </lineage>
</organism>
<dbReference type="SUPFAM" id="SSF52490">
    <property type="entry name" value="Tubulin nucleotide-binding domain-like"/>
    <property type="match status" value="1"/>
</dbReference>
<dbReference type="Gene3D" id="3.40.50.1440">
    <property type="entry name" value="Tubulin/FtsZ, GTPase domain"/>
    <property type="match status" value="1"/>
</dbReference>
<feature type="binding site" evidence="6">
    <location>
        <begin position="112"/>
        <end position="114"/>
    </location>
    <ligand>
        <name>GTP</name>
        <dbReference type="ChEBI" id="CHEBI:37565"/>
    </ligand>
</feature>
<dbReference type="Proteomes" id="UP001596432">
    <property type="component" value="Unassembled WGS sequence"/>
</dbReference>
<dbReference type="HAMAP" id="MF_01946">
    <property type="entry name" value="CetZ"/>
    <property type="match status" value="1"/>
</dbReference>
<evidence type="ECO:0000256" key="6">
    <source>
        <dbReference type="HAMAP-Rule" id="MF_01946"/>
    </source>
</evidence>
<keyword evidence="3 6" id="KW-0547">Nucleotide-binding</keyword>
<evidence type="ECO:0000256" key="3">
    <source>
        <dbReference type="ARBA" id="ARBA00022741"/>
    </source>
</evidence>
<dbReference type="CDD" id="cd02202">
    <property type="entry name" value="CetZ_tubulin-like"/>
    <property type="match status" value="1"/>
</dbReference>
<comment type="caution">
    <text evidence="6">Lacks conserved residue(s) required for the propagation of feature annotation.</text>
</comment>
<proteinExistence type="inferred from homology"/>
<name>A0ABD5XU33_9EURY</name>
<reference evidence="8 9" key="1">
    <citation type="journal article" date="2019" name="Int. J. Syst. Evol. Microbiol.">
        <title>The Global Catalogue of Microorganisms (GCM) 10K type strain sequencing project: providing services to taxonomists for standard genome sequencing and annotation.</title>
        <authorList>
            <consortium name="The Broad Institute Genomics Platform"/>
            <consortium name="The Broad Institute Genome Sequencing Center for Infectious Disease"/>
            <person name="Wu L."/>
            <person name="Ma J."/>
        </authorList>
    </citation>
    <scope>NUCLEOTIDE SEQUENCE [LARGE SCALE GENOMIC DNA]</scope>
    <source>
        <strain evidence="8 9">XZYJT29</strain>
    </source>
</reference>